<accession>A0A087D1E2</accession>
<dbReference type="AlphaFoldDB" id="A0A087D1E2"/>
<keyword evidence="1" id="KW-0472">Membrane</keyword>
<dbReference type="EMBL" id="JGZM01000001">
    <property type="protein sequence ID" value="KFI89342.1"/>
    <property type="molecule type" value="Genomic_DNA"/>
</dbReference>
<organism evidence="2 3">
    <name type="scientific">Bifidobacterium pullorum subsp. saeculare DSM 6531 = LMG 14934</name>
    <dbReference type="NCBI Taxonomy" id="1437611"/>
    <lineage>
        <taxon>Bacteria</taxon>
        <taxon>Bacillati</taxon>
        <taxon>Actinomycetota</taxon>
        <taxon>Actinomycetes</taxon>
        <taxon>Bifidobacteriales</taxon>
        <taxon>Bifidobacteriaceae</taxon>
        <taxon>Bifidobacterium</taxon>
    </lineage>
</organism>
<proteinExistence type="predicted"/>
<evidence type="ECO:0000313" key="3">
    <source>
        <dbReference type="Proteomes" id="UP000029040"/>
    </source>
</evidence>
<keyword evidence="1" id="KW-1133">Transmembrane helix</keyword>
<reference evidence="2 3" key="1">
    <citation type="submission" date="2014-03" db="EMBL/GenBank/DDBJ databases">
        <title>Genomics of Bifidobacteria.</title>
        <authorList>
            <person name="Ventura M."/>
            <person name="Milani C."/>
            <person name="Lugli G.A."/>
        </authorList>
    </citation>
    <scope>NUCLEOTIDE SEQUENCE [LARGE SCALE GENOMIC DNA]</scope>
    <source>
        <strain evidence="2 3">LMG 14934</strain>
    </source>
</reference>
<evidence type="ECO:0000313" key="2">
    <source>
        <dbReference type="EMBL" id="KFI89342.1"/>
    </source>
</evidence>
<protein>
    <submittedName>
        <fullName evidence="2">Uncharacterized protein</fullName>
    </submittedName>
</protein>
<name>A0A087D1E2_9BIFI</name>
<sequence length="81" mass="8469">MTMLDLNLFSQMGLLVLGGPMLLMGLASFGVAGIAYGVRTLRHQQGWSEGPARPMVFLGMLLTLVGGVIAGPALLELTALL</sequence>
<comment type="caution">
    <text evidence="2">The sequence shown here is derived from an EMBL/GenBank/DDBJ whole genome shotgun (WGS) entry which is preliminary data.</text>
</comment>
<keyword evidence="1" id="KW-0812">Transmembrane</keyword>
<dbReference type="Proteomes" id="UP000029040">
    <property type="component" value="Unassembled WGS sequence"/>
</dbReference>
<gene>
    <name evidence="2" type="ORF">BSAE_0815</name>
</gene>
<feature type="transmembrane region" description="Helical" evidence="1">
    <location>
        <begin position="56"/>
        <end position="75"/>
    </location>
</feature>
<feature type="transmembrane region" description="Helical" evidence="1">
    <location>
        <begin position="12"/>
        <end position="36"/>
    </location>
</feature>
<evidence type="ECO:0000256" key="1">
    <source>
        <dbReference type="SAM" id="Phobius"/>
    </source>
</evidence>